<dbReference type="Proteomes" id="UP000320300">
    <property type="component" value="Unassembled WGS sequence"/>
</dbReference>
<dbReference type="InterPro" id="IPR019587">
    <property type="entry name" value="Polyketide_cyclase/dehydratase"/>
</dbReference>
<dbReference type="EMBL" id="FXTN01000001">
    <property type="protein sequence ID" value="SMO35695.1"/>
    <property type="molecule type" value="Genomic_DNA"/>
</dbReference>
<dbReference type="Pfam" id="PF10604">
    <property type="entry name" value="Polyketide_cyc2"/>
    <property type="match status" value="1"/>
</dbReference>
<evidence type="ECO:0000313" key="2">
    <source>
        <dbReference type="Proteomes" id="UP000320300"/>
    </source>
</evidence>
<dbReference type="Gene3D" id="3.30.530.20">
    <property type="match status" value="1"/>
</dbReference>
<name>A0A521ALL7_9SPHI</name>
<sequence length="165" mass="18671">MYHKTNWPADQDPKISAIYALNDIDIKAPAEVVWKLLVDAENWKSYFPSEDQVKILSGGSELAMGTKWSRVTVGFPMSLRVTEFEPYHRLAWKTTVDGDQTGSTAYHGWVITPTAEGVHVLTEETQQGEWFLDILGHKHPGGLYSYHQDWVERLKVAAEAIANKL</sequence>
<protein>
    <submittedName>
        <fullName evidence="1">Uncharacterized conserved protein YndB, AHSA1/START domain</fullName>
    </submittedName>
</protein>
<organism evidence="1 2">
    <name type="scientific">Pedobacter westerhofensis</name>
    <dbReference type="NCBI Taxonomy" id="425512"/>
    <lineage>
        <taxon>Bacteria</taxon>
        <taxon>Pseudomonadati</taxon>
        <taxon>Bacteroidota</taxon>
        <taxon>Sphingobacteriia</taxon>
        <taxon>Sphingobacteriales</taxon>
        <taxon>Sphingobacteriaceae</taxon>
        <taxon>Pedobacter</taxon>
    </lineage>
</organism>
<dbReference type="InterPro" id="IPR023393">
    <property type="entry name" value="START-like_dom_sf"/>
</dbReference>
<dbReference type="SUPFAM" id="SSF55961">
    <property type="entry name" value="Bet v1-like"/>
    <property type="match status" value="1"/>
</dbReference>
<dbReference type="OrthoDB" id="838646at2"/>
<gene>
    <name evidence="1" type="ORF">SAMN06265348_101298</name>
</gene>
<evidence type="ECO:0000313" key="1">
    <source>
        <dbReference type="EMBL" id="SMO35695.1"/>
    </source>
</evidence>
<accession>A0A521ALL7</accession>
<keyword evidence="2" id="KW-1185">Reference proteome</keyword>
<dbReference type="CDD" id="cd07822">
    <property type="entry name" value="SRPBCC_4"/>
    <property type="match status" value="1"/>
</dbReference>
<reference evidence="1 2" key="1">
    <citation type="submission" date="2017-05" db="EMBL/GenBank/DDBJ databases">
        <authorList>
            <person name="Varghese N."/>
            <person name="Submissions S."/>
        </authorList>
    </citation>
    <scope>NUCLEOTIDE SEQUENCE [LARGE SCALE GENOMIC DNA]</scope>
    <source>
        <strain evidence="1 2">DSM 19036</strain>
    </source>
</reference>
<proteinExistence type="predicted"/>
<dbReference type="AlphaFoldDB" id="A0A521ALL7"/>